<dbReference type="Proteomes" id="UP000008237">
    <property type="component" value="Unassembled WGS sequence"/>
</dbReference>
<dbReference type="InParanoid" id="E2BXJ3"/>
<dbReference type="GO" id="GO:0003676">
    <property type="term" value="F:nucleic acid binding"/>
    <property type="evidence" value="ECO:0007669"/>
    <property type="project" value="InterPro"/>
</dbReference>
<protein>
    <recommendedName>
        <fullName evidence="3">Histone-lysine N-methyltransferase SETMAR</fullName>
    </recommendedName>
</protein>
<proteinExistence type="predicted"/>
<name>E2BXJ3_HARSA</name>
<evidence type="ECO:0000313" key="1">
    <source>
        <dbReference type="EMBL" id="EFN79589.1"/>
    </source>
</evidence>
<feature type="non-terminal residue" evidence="1">
    <location>
        <position position="1"/>
    </location>
</feature>
<dbReference type="Gene3D" id="3.30.420.10">
    <property type="entry name" value="Ribonuclease H-like superfamily/Ribonuclease H"/>
    <property type="match status" value="1"/>
</dbReference>
<dbReference type="EMBL" id="GL451262">
    <property type="protein sequence ID" value="EFN79589.1"/>
    <property type="molecule type" value="Genomic_DNA"/>
</dbReference>
<keyword evidence="2" id="KW-1185">Reference proteome</keyword>
<evidence type="ECO:0000313" key="2">
    <source>
        <dbReference type="Proteomes" id="UP000008237"/>
    </source>
</evidence>
<organism evidence="2">
    <name type="scientific">Harpegnathos saltator</name>
    <name type="common">Jerdon's jumping ant</name>
    <dbReference type="NCBI Taxonomy" id="610380"/>
    <lineage>
        <taxon>Eukaryota</taxon>
        <taxon>Metazoa</taxon>
        <taxon>Ecdysozoa</taxon>
        <taxon>Arthropoda</taxon>
        <taxon>Hexapoda</taxon>
        <taxon>Insecta</taxon>
        <taxon>Pterygota</taxon>
        <taxon>Neoptera</taxon>
        <taxon>Endopterygota</taxon>
        <taxon>Hymenoptera</taxon>
        <taxon>Apocrita</taxon>
        <taxon>Aculeata</taxon>
        <taxon>Formicoidea</taxon>
        <taxon>Formicidae</taxon>
        <taxon>Ponerinae</taxon>
        <taxon>Ponerini</taxon>
        <taxon>Harpegnathos</taxon>
    </lineage>
</organism>
<evidence type="ECO:0008006" key="3">
    <source>
        <dbReference type="Google" id="ProtNLM"/>
    </source>
</evidence>
<feature type="non-terminal residue" evidence="1">
    <location>
        <position position="50"/>
    </location>
</feature>
<reference evidence="1 2" key="1">
    <citation type="journal article" date="2010" name="Science">
        <title>Genomic comparison of the ants Camponotus floridanus and Harpegnathos saltator.</title>
        <authorList>
            <person name="Bonasio R."/>
            <person name="Zhang G."/>
            <person name="Ye C."/>
            <person name="Mutti N.S."/>
            <person name="Fang X."/>
            <person name="Qin N."/>
            <person name="Donahue G."/>
            <person name="Yang P."/>
            <person name="Li Q."/>
            <person name="Li C."/>
            <person name="Zhang P."/>
            <person name="Huang Z."/>
            <person name="Berger S.L."/>
            <person name="Reinberg D."/>
            <person name="Wang J."/>
            <person name="Liebig J."/>
        </authorList>
    </citation>
    <scope>NUCLEOTIDE SEQUENCE [LARGE SCALE GENOMIC DNA]</scope>
    <source>
        <strain evidence="1 2">R22 G/1</strain>
    </source>
</reference>
<dbReference type="OMA" id="THFATME"/>
<sequence>EWTRFESREDIMRNATDRLRTIPKSAFRMCFQQWQKRWEKCVHYQGAYFE</sequence>
<dbReference type="AlphaFoldDB" id="E2BXJ3"/>
<gene>
    <name evidence="1" type="ORF">EAI_10425</name>
</gene>
<accession>E2BXJ3</accession>
<dbReference type="InterPro" id="IPR036397">
    <property type="entry name" value="RNaseH_sf"/>
</dbReference>